<proteinExistence type="predicted"/>
<evidence type="ECO:0000313" key="2">
    <source>
        <dbReference type="Proteomes" id="UP000627838"/>
    </source>
</evidence>
<protein>
    <recommendedName>
        <fullName evidence="3">Ferredoxin</fullName>
    </recommendedName>
</protein>
<comment type="caution">
    <text evidence="1">The sequence shown here is derived from an EMBL/GenBank/DDBJ whole genome shotgun (WGS) entry which is preliminary data.</text>
</comment>
<gene>
    <name evidence="1" type="ORF">H4W34_007016</name>
</gene>
<dbReference type="Proteomes" id="UP000627838">
    <property type="component" value="Unassembled WGS sequence"/>
</dbReference>
<accession>A0ABR9K3K6</accession>
<name>A0ABR9K3K6_9ACTN</name>
<keyword evidence="2" id="KW-1185">Reference proteome</keyword>
<organism evidence="1 2">
    <name type="scientific">Actinomadura algeriensis</name>
    <dbReference type="NCBI Taxonomy" id="1679523"/>
    <lineage>
        <taxon>Bacteria</taxon>
        <taxon>Bacillati</taxon>
        <taxon>Actinomycetota</taxon>
        <taxon>Actinomycetes</taxon>
        <taxon>Streptosporangiales</taxon>
        <taxon>Thermomonosporaceae</taxon>
        <taxon>Actinomadura</taxon>
    </lineage>
</organism>
<evidence type="ECO:0008006" key="3">
    <source>
        <dbReference type="Google" id="ProtNLM"/>
    </source>
</evidence>
<evidence type="ECO:0000313" key="1">
    <source>
        <dbReference type="EMBL" id="MBE1537183.1"/>
    </source>
</evidence>
<dbReference type="RefSeq" id="WP_192763102.1">
    <property type="nucleotide sequence ID" value="NZ_JADBDZ010000001.1"/>
</dbReference>
<reference evidence="1 2" key="1">
    <citation type="submission" date="2020-10" db="EMBL/GenBank/DDBJ databases">
        <title>Sequencing the genomes of 1000 actinobacteria strains.</title>
        <authorList>
            <person name="Klenk H.-P."/>
        </authorList>
    </citation>
    <scope>NUCLEOTIDE SEQUENCE [LARGE SCALE GENOMIC DNA]</scope>
    <source>
        <strain evidence="1 2">DSM 46744</strain>
    </source>
</reference>
<sequence>MSAQPVDCAACGVRVFVEKITPPHTSVQWTTGAAAACGEIAPRAAAGEPAARVPHCTALRASIDRAVAEGRVTIAFPE</sequence>
<dbReference type="EMBL" id="JADBDZ010000001">
    <property type="protein sequence ID" value="MBE1537183.1"/>
    <property type="molecule type" value="Genomic_DNA"/>
</dbReference>